<feature type="transmembrane region" description="Helical" evidence="5">
    <location>
        <begin position="101"/>
        <end position="127"/>
    </location>
</feature>
<sequence>MDLTGLDILVLLIVGGAAVLGFLRGFVTEVLSLMAWVFVVFAVRLFHTPLTAMFLGSVGTAAGAATLAFAIIAGVTYFAGRLVANMVGSRTRSSILGPIDRALGFGFGLLKGVILVSLAFLLLVLVLDTLSGGPLQRPDWMTQSRTYPLLNATSAEVADFVDKRRRGEPLFEREQADE</sequence>
<reference evidence="6 7" key="1">
    <citation type="submission" date="2020-03" db="EMBL/GenBank/DDBJ databases">
        <title>Genomic Encyclopedia of Type Strains, Phase IV (KMG-IV): sequencing the most valuable type-strain genomes for metagenomic binning, comparative biology and taxonomic classification.</title>
        <authorList>
            <person name="Goeker M."/>
        </authorList>
    </citation>
    <scope>NUCLEOTIDE SEQUENCE [LARGE SCALE GENOMIC DNA]</scope>
    <source>
        <strain evidence="6 7">DSM 22753</strain>
    </source>
</reference>
<keyword evidence="4 5" id="KW-0472">Membrane</keyword>
<evidence type="ECO:0000256" key="5">
    <source>
        <dbReference type="SAM" id="Phobius"/>
    </source>
</evidence>
<evidence type="ECO:0000256" key="1">
    <source>
        <dbReference type="ARBA" id="ARBA00004141"/>
    </source>
</evidence>
<name>A0ABX0U4M2_9SPHN</name>
<dbReference type="PANTHER" id="PTHR36926:SF1">
    <property type="entry name" value="COLICIN V PRODUCTION PROTEIN"/>
    <property type="match status" value="1"/>
</dbReference>
<feature type="transmembrane region" description="Helical" evidence="5">
    <location>
        <begin position="30"/>
        <end position="47"/>
    </location>
</feature>
<comment type="caution">
    <text evidence="6">The sequence shown here is derived from an EMBL/GenBank/DDBJ whole genome shotgun (WGS) entry which is preliminary data.</text>
</comment>
<dbReference type="InterPro" id="IPR003825">
    <property type="entry name" value="Colicin-V_CvpA"/>
</dbReference>
<organism evidence="6 7">
    <name type="scientific">Sphingomonas japonica</name>
    <dbReference type="NCBI Taxonomy" id="511662"/>
    <lineage>
        <taxon>Bacteria</taxon>
        <taxon>Pseudomonadati</taxon>
        <taxon>Pseudomonadota</taxon>
        <taxon>Alphaproteobacteria</taxon>
        <taxon>Sphingomonadales</taxon>
        <taxon>Sphingomonadaceae</taxon>
        <taxon>Sphingomonas</taxon>
    </lineage>
</organism>
<proteinExistence type="predicted"/>
<evidence type="ECO:0000313" key="6">
    <source>
        <dbReference type="EMBL" id="NIJ25000.1"/>
    </source>
</evidence>
<keyword evidence="3 5" id="KW-1133">Transmembrane helix</keyword>
<evidence type="ECO:0000313" key="7">
    <source>
        <dbReference type="Proteomes" id="UP000788153"/>
    </source>
</evidence>
<keyword evidence="2 5" id="KW-0812">Transmembrane</keyword>
<evidence type="ECO:0000256" key="2">
    <source>
        <dbReference type="ARBA" id="ARBA00022692"/>
    </source>
</evidence>
<evidence type="ECO:0000256" key="4">
    <source>
        <dbReference type="ARBA" id="ARBA00023136"/>
    </source>
</evidence>
<dbReference type="InterPro" id="IPR052719">
    <property type="entry name" value="CvpA-like"/>
</dbReference>
<feature type="transmembrane region" description="Helical" evidence="5">
    <location>
        <begin position="6"/>
        <end position="23"/>
    </location>
</feature>
<dbReference type="PANTHER" id="PTHR36926">
    <property type="entry name" value="COLICIN V PRODUCTION PROTEIN"/>
    <property type="match status" value="1"/>
</dbReference>
<dbReference type="EMBL" id="JAASQP010000001">
    <property type="protein sequence ID" value="NIJ25000.1"/>
    <property type="molecule type" value="Genomic_DNA"/>
</dbReference>
<dbReference type="RefSeq" id="WP_140047471.1">
    <property type="nucleotide sequence ID" value="NZ_BAAAEV010000001.1"/>
</dbReference>
<comment type="subcellular location">
    <subcellularLocation>
        <location evidence="1">Membrane</location>
        <topology evidence="1">Multi-pass membrane protein</topology>
    </subcellularLocation>
</comment>
<dbReference type="Proteomes" id="UP000788153">
    <property type="component" value="Unassembled WGS sequence"/>
</dbReference>
<evidence type="ECO:0000256" key="3">
    <source>
        <dbReference type="ARBA" id="ARBA00022989"/>
    </source>
</evidence>
<protein>
    <submittedName>
        <fullName evidence="6">Membrane protein required for colicin V production</fullName>
    </submittedName>
</protein>
<accession>A0ABX0U4M2</accession>
<keyword evidence="7" id="KW-1185">Reference proteome</keyword>
<dbReference type="Pfam" id="PF02674">
    <property type="entry name" value="Colicin_V"/>
    <property type="match status" value="1"/>
</dbReference>
<gene>
    <name evidence="6" type="ORF">FHT01_002542</name>
</gene>
<feature type="transmembrane region" description="Helical" evidence="5">
    <location>
        <begin position="53"/>
        <end position="80"/>
    </location>
</feature>